<feature type="compositionally biased region" description="Basic and acidic residues" evidence="1">
    <location>
        <begin position="49"/>
        <end position="60"/>
    </location>
</feature>
<evidence type="ECO:0000313" key="2">
    <source>
        <dbReference type="EMBL" id="AWP20336.1"/>
    </source>
</evidence>
<evidence type="ECO:0000313" key="3">
    <source>
        <dbReference type="Proteomes" id="UP000246464"/>
    </source>
</evidence>
<name>A0A2U9CXF5_SCOMX</name>
<feature type="region of interest" description="Disordered" evidence="1">
    <location>
        <begin position="108"/>
        <end position="128"/>
    </location>
</feature>
<sequence length="128" mass="14029">MKPMRKCLKPVFSGLTSRGRLHWLQEEAPPPTLHPVDKHPNMAPAGETRGVETEAHKPTGDDDDGGFLQLTVCISWISVSFAELLQERGDGRQRGEASRSMVEMRLDTGQSWLAPSPALSTFSDSSSP</sequence>
<gene>
    <name evidence="2" type="ORF">SMAX5B_000190</name>
</gene>
<proteinExistence type="predicted"/>
<reference evidence="2 3" key="1">
    <citation type="submission" date="2017-12" db="EMBL/GenBank/DDBJ databases">
        <title>Integrating genomic resources of turbot (Scophthalmus maximus) in depth evaluation of genetic and physical mapping variation across individuals.</title>
        <authorList>
            <person name="Martinez P."/>
        </authorList>
    </citation>
    <scope>NUCLEOTIDE SEQUENCE [LARGE SCALE GENOMIC DNA]</scope>
</reference>
<dbReference type="Proteomes" id="UP000246464">
    <property type="component" value="Chromosome 20"/>
</dbReference>
<evidence type="ECO:0000256" key="1">
    <source>
        <dbReference type="SAM" id="MobiDB-lite"/>
    </source>
</evidence>
<keyword evidence="3" id="KW-1185">Reference proteome</keyword>
<accession>A0A2U9CXF5</accession>
<protein>
    <submittedName>
        <fullName evidence="2">Uncharacterized protein</fullName>
    </submittedName>
</protein>
<dbReference type="EMBL" id="CP026262">
    <property type="protein sequence ID" value="AWP20336.1"/>
    <property type="molecule type" value="Genomic_DNA"/>
</dbReference>
<dbReference type="AlphaFoldDB" id="A0A2U9CXF5"/>
<organism evidence="2 3">
    <name type="scientific">Scophthalmus maximus</name>
    <name type="common">Turbot</name>
    <name type="synonym">Psetta maxima</name>
    <dbReference type="NCBI Taxonomy" id="52904"/>
    <lineage>
        <taxon>Eukaryota</taxon>
        <taxon>Metazoa</taxon>
        <taxon>Chordata</taxon>
        <taxon>Craniata</taxon>
        <taxon>Vertebrata</taxon>
        <taxon>Euteleostomi</taxon>
        <taxon>Actinopterygii</taxon>
        <taxon>Neopterygii</taxon>
        <taxon>Teleostei</taxon>
        <taxon>Neoteleostei</taxon>
        <taxon>Acanthomorphata</taxon>
        <taxon>Carangaria</taxon>
        <taxon>Pleuronectiformes</taxon>
        <taxon>Pleuronectoidei</taxon>
        <taxon>Scophthalmidae</taxon>
        <taxon>Scophthalmus</taxon>
    </lineage>
</organism>
<feature type="region of interest" description="Disordered" evidence="1">
    <location>
        <begin position="25"/>
        <end position="64"/>
    </location>
</feature>